<accession>A0A5J9UI78</accession>
<organism evidence="2 3">
    <name type="scientific">Eragrostis curvula</name>
    <name type="common">weeping love grass</name>
    <dbReference type="NCBI Taxonomy" id="38414"/>
    <lineage>
        <taxon>Eukaryota</taxon>
        <taxon>Viridiplantae</taxon>
        <taxon>Streptophyta</taxon>
        <taxon>Embryophyta</taxon>
        <taxon>Tracheophyta</taxon>
        <taxon>Spermatophyta</taxon>
        <taxon>Magnoliopsida</taxon>
        <taxon>Liliopsida</taxon>
        <taxon>Poales</taxon>
        <taxon>Poaceae</taxon>
        <taxon>PACMAD clade</taxon>
        <taxon>Chloridoideae</taxon>
        <taxon>Eragrostideae</taxon>
        <taxon>Eragrostidinae</taxon>
        <taxon>Eragrostis</taxon>
    </lineage>
</organism>
<evidence type="ECO:0000259" key="1">
    <source>
        <dbReference type="Pfam" id="PF12937"/>
    </source>
</evidence>
<feature type="domain" description="F-box" evidence="1">
    <location>
        <begin position="16"/>
        <end position="50"/>
    </location>
</feature>
<dbReference type="PANTHER" id="PTHR36140">
    <property type="entry name" value="F-BOX DOMAIN-CONTAINING PROTEIN-RELATED"/>
    <property type="match status" value="1"/>
</dbReference>
<protein>
    <recommendedName>
        <fullName evidence="1">F-box domain-containing protein</fullName>
    </recommendedName>
</protein>
<evidence type="ECO:0000313" key="3">
    <source>
        <dbReference type="Proteomes" id="UP000324897"/>
    </source>
</evidence>
<proteinExistence type="predicted"/>
<dbReference type="Gramene" id="TVU22918">
    <property type="protein sequence ID" value="TVU22918"/>
    <property type="gene ID" value="EJB05_32639"/>
</dbReference>
<name>A0A5J9UI78_9POAL</name>
<sequence length="449" mass="49114">MPYRKRQHICDRINGTLPDDALAAIFARLPDTADVVRCAATCTRWRRAVATRAATLSHSLPPPGRFLPQLAVGLFHLEKHGPTARTRTAPGAPQPRFLAMASGRRLLGCQRTSMGSLFRGVDGAAVFDFSLPVASRNGRLVLELHPERRADGGVTLCVCNPMTGDLVVLPVLEGVDKPADYGCALLAGDDLRPQRCTTNFFLLLLVYNNHRHGFTALRCFSSDTGRWGAEARSPFPASATELRHIGPAAVLHGAAFWPLDHGALGVRPAADDPTDLQAAVVHLLPYGAAHYWPEKRLLGVSPDNRLFFIYFGILSGPFTLMAKITYFDIRGGDIRTGRKLSYYDVHGADGNRIDGQEGSSFEEMIRIVPQMKMTSRDMTLKLRWVGEKSGMVLFTMGESSGHSGTFALSLREGTVEKLAHGEGHEWGSFIGFEMDWATYLATIAANGRN</sequence>
<dbReference type="InterPro" id="IPR036047">
    <property type="entry name" value="F-box-like_dom_sf"/>
</dbReference>
<dbReference type="SUPFAM" id="SSF81383">
    <property type="entry name" value="F-box domain"/>
    <property type="match status" value="1"/>
</dbReference>
<dbReference type="Proteomes" id="UP000324897">
    <property type="component" value="Unassembled WGS sequence"/>
</dbReference>
<dbReference type="Gene3D" id="1.20.1280.50">
    <property type="match status" value="1"/>
</dbReference>
<comment type="caution">
    <text evidence="2">The sequence shown here is derived from an EMBL/GenBank/DDBJ whole genome shotgun (WGS) entry which is preliminary data.</text>
</comment>
<keyword evidence="3" id="KW-1185">Reference proteome</keyword>
<dbReference type="OrthoDB" id="686611at2759"/>
<dbReference type="AlphaFoldDB" id="A0A5J9UI78"/>
<dbReference type="PANTHER" id="PTHR36140:SF9">
    <property type="entry name" value="F-BOX DOMAIN CONTAINING PROTEIN"/>
    <property type="match status" value="1"/>
</dbReference>
<dbReference type="EMBL" id="RWGY01000026">
    <property type="protein sequence ID" value="TVU22918.1"/>
    <property type="molecule type" value="Genomic_DNA"/>
</dbReference>
<dbReference type="InterPro" id="IPR001810">
    <property type="entry name" value="F-box_dom"/>
</dbReference>
<feature type="non-terminal residue" evidence="2">
    <location>
        <position position="1"/>
    </location>
</feature>
<gene>
    <name evidence="2" type="ORF">EJB05_32639</name>
</gene>
<dbReference type="Pfam" id="PF12937">
    <property type="entry name" value="F-box-like"/>
    <property type="match status" value="1"/>
</dbReference>
<reference evidence="2 3" key="1">
    <citation type="journal article" date="2019" name="Sci. Rep.">
        <title>A high-quality genome of Eragrostis curvula grass provides insights into Poaceae evolution and supports new strategies to enhance forage quality.</title>
        <authorList>
            <person name="Carballo J."/>
            <person name="Santos B.A.C.M."/>
            <person name="Zappacosta D."/>
            <person name="Garbus I."/>
            <person name="Selva J.P."/>
            <person name="Gallo C.A."/>
            <person name="Diaz A."/>
            <person name="Albertini E."/>
            <person name="Caccamo M."/>
            <person name="Echenique V."/>
        </authorList>
    </citation>
    <scope>NUCLEOTIDE SEQUENCE [LARGE SCALE GENOMIC DNA]</scope>
    <source>
        <strain evidence="3">cv. Victoria</strain>
        <tissue evidence="2">Leaf</tissue>
    </source>
</reference>
<dbReference type="CDD" id="cd22159">
    <property type="entry name" value="F-box_AtTIR1-like"/>
    <property type="match status" value="1"/>
</dbReference>
<evidence type="ECO:0000313" key="2">
    <source>
        <dbReference type="EMBL" id="TVU22918.1"/>
    </source>
</evidence>